<evidence type="ECO:0000256" key="1">
    <source>
        <dbReference type="SAM" id="Coils"/>
    </source>
</evidence>
<evidence type="ECO:0000313" key="5">
    <source>
        <dbReference type="Proteomes" id="UP000321947"/>
    </source>
</evidence>
<organism evidence="3 5">
    <name type="scientific">Cucumis melo var. makuwa</name>
    <name type="common">Oriental melon</name>
    <dbReference type="NCBI Taxonomy" id="1194695"/>
    <lineage>
        <taxon>Eukaryota</taxon>
        <taxon>Viridiplantae</taxon>
        <taxon>Streptophyta</taxon>
        <taxon>Embryophyta</taxon>
        <taxon>Tracheophyta</taxon>
        <taxon>Spermatophyta</taxon>
        <taxon>Magnoliopsida</taxon>
        <taxon>eudicotyledons</taxon>
        <taxon>Gunneridae</taxon>
        <taxon>Pentapetalae</taxon>
        <taxon>rosids</taxon>
        <taxon>fabids</taxon>
        <taxon>Cucurbitales</taxon>
        <taxon>Cucurbitaceae</taxon>
        <taxon>Benincaseae</taxon>
        <taxon>Cucumis</taxon>
    </lineage>
</organism>
<dbReference type="EMBL" id="SSTE01020942">
    <property type="protein sequence ID" value="KAA0033177.1"/>
    <property type="molecule type" value="Genomic_DNA"/>
</dbReference>
<keyword evidence="1" id="KW-0175">Coiled coil</keyword>
<sequence>MLNLRKISTDGGLAPKRRDPLATPLWKDSSNYLASIKAGKEINSKRMKHRKKELIQEIEELDNKESNFSLNINDSLRRIVIKSYLNILEFNETQIWAHKAKRPWIKGDECTSFFHKVCTTRQKKGLIKEIEDEKGNKYNINTLIVETIIPHFKGIYIGEIKENLVIDNLEWSPIDSSLYSTLCDPFYELEIKSAIFSFSNDKAPSSDGFTMEF</sequence>
<accession>A0A5D3CTU7</accession>
<evidence type="ECO:0000313" key="3">
    <source>
        <dbReference type="EMBL" id="TYK15367.1"/>
    </source>
</evidence>
<dbReference type="Proteomes" id="UP000321947">
    <property type="component" value="Unassembled WGS sequence"/>
</dbReference>
<dbReference type="AlphaFoldDB" id="A0A5D3CTU7"/>
<comment type="caution">
    <text evidence="3">The sequence shown here is derived from an EMBL/GenBank/DDBJ whole genome shotgun (WGS) entry which is preliminary data.</text>
</comment>
<evidence type="ECO:0000313" key="4">
    <source>
        <dbReference type="Proteomes" id="UP000321393"/>
    </source>
</evidence>
<name>A0A5D3CTU7_CUCMM</name>
<reference evidence="4 5" key="1">
    <citation type="submission" date="2019-08" db="EMBL/GenBank/DDBJ databases">
        <title>Draft genome sequences of two oriental melons (Cucumis melo L. var makuwa).</title>
        <authorList>
            <person name="Kwon S.-Y."/>
        </authorList>
    </citation>
    <scope>NUCLEOTIDE SEQUENCE [LARGE SCALE GENOMIC DNA]</scope>
    <source>
        <strain evidence="5">cv. Chang Bougi</strain>
        <strain evidence="4">cv. SW 3</strain>
        <tissue evidence="3">Leaf</tissue>
    </source>
</reference>
<dbReference type="Proteomes" id="UP000321393">
    <property type="component" value="Unassembled WGS sequence"/>
</dbReference>
<dbReference type="OrthoDB" id="1428983at2759"/>
<evidence type="ECO:0000313" key="2">
    <source>
        <dbReference type="EMBL" id="KAA0033177.1"/>
    </source>
</evidence>
<protein>
    <submittedName>
        <fullName evidence="3">LINE-1 retrotransposable element ORF2 protein</fullName>
    </submittedName>
</protein>
<feature type="coiled-coil region" evidence="1">
    <location>
        <begin position="44"/>
        <end position="71"/>
    </location>
</feature>
<proteinExistence type="predicted"/>
<gene>
    <name evidence="3" type="ORF">E5676_scaffold5393G00150</name>
    <name evidence="2" type="ORF">E6C27_scaffold1276G00200</name>
</gene>
<dbReference type="EMBL" id="SSTD01008540">
    <property type="protein sequence ID" value="TYK15367.1"/>
    <property type="molecule type" value="Genomic_DNA"/>
</dbReference>